<gene>
    <name evidence="3" type="ORF">NGAL_HAMBI1145_15060</name>
</gene>
<dbReference type="SUPFAM" id="SSF103025">
    <property type="entry name" value="Folate-binding domain"/>
    <property type="match status" value="1"/>
</dbReference>
<evidence type="ECO:0000313" key="4">
    <source>
        <dbReference type="Proteomes" id="UP000046176"/>
    </source>
</evidence>
<feature type="domain" description="GCVT N-terminal" evidence="2">
    <location>
        <begin position="47"/>
        <end position="263"/>
    </location>
</feature>
<evidence type="ECO:0000313" key="3">
    <source>
        <dbReference type="EMBL" id="CDZ32763.1"/>
    </source>
</evidence>
<evidence type="ECO:0000256" key="1">
    <source>
        <dbReference type="PIRSR" id="PIRSR006487-1"/>
    </source>
</evidence>
<dbReference type="GO" id="GO:0032259">
    <property type="term" value="P:methylation"/>
    <property type="evidence" value="ECO:0007669"/>
    <property type="project" value="UniProtKB-KW"/>
</dbReference>
<dbReference type="GO" id="GO:0005829">
    <property type="term" value="C:cytosol"/>
    <property type="evidence" value="ECO:0007669"/>
    <property type="project" value="TreeGrafter"/>
</dbReference>
<dbReference type="Gene3D" id="3.30.1360.120">
    <property type="entry name" value="Probable tRNA modification gtpase trme, domain 1"/>
    <property type="match status" value="1"/>
</dbReference>
<dbReference type="RefSeq" id="WP_046665719.1">
    <property type="nucleotide sequence ID" value="NZ_CCRH01000003.1"/>
</dbReference>
<name>A0A0T7FCT3_NEOGA</name>
<proteinExistence type="predicted"/>
<dbReference type="InterPro" id="IPR027266">
    <property type="entry name" value="TrmE/GcvT-like"/>
</dbReference>
<dbReference type="InterPro" id="IPR028896">
    <property type="entry name" value="GcvT/YgfZ/DmdA"/>
</dbReference>
<sequence>MVQANGARSLQDLVDEKANLVEYFYNDTLAPHYRARTGLTAAFIPPEFTNWRDEQRAWRETAILFDQSHHMPELMLKGPDAFRLLENLGINSLANFTIDRAKQFVACTPRGHVIGDCVVYRLAEETFELISGMPVLNWVQFNAERGGYDVTIERDDPTPYNPTGRRWFYRFQLEGPNAGLIFNAAVEGGAPEIAFFRTAKVKIGGCEVLVLRHGMAGHLGAELSGPYEDMEKVRAALLRAGEAHGLKQGGTKTYFSTIFEFGWMPYPLPGIYTGEELRDFRQWLSGNGWEANAQLGGSFVSDSIEDYYVTPWDLGYGHILKFDHDFIGREALEALPVDKRRQKVTLVWNRDDVAAIFASALGDGPRYKAIDLPVAYYGWPQFDEVRGRDGMLVGHSCHCGYSNNEGEMLSLAMLDVQNAAPGTEVTLIWGEPGGGSRKPHVERHEQFKVRAVVAPVPYASSVQKMKRAAIS</sequence>
<dbReference type="EMBL" id="CCRH01000003">
    <property type="protein sequence ID" value="CDZ32763.1"/>
    <property type="molecule type" value="Genomic_DNA"/>
</dbReference>
<keyword evidence="3" id="KW-0808">Transferase</keyword>
<dbReference type="AlphaFoldDB" id="A0A0T7FCT3"/>
<dbReference type="PANTHER" id="PTHR43757:SF2">
    <property type="entry name" value="AMINOMETHYLTRANSFERASE, MITOCHONDRIAL"/>
    <property type="match status" value="1"/>
</dbReference>
<reference evidence="3 4" key="1">
    <citation type="submission" date="2014-08" db="EMBL/GenBank/DDBJ databases">
        <authorList>
            <person name="Chen Y.-H."/>
        </authorList>
    </citation>
    <scope>NUCLEOTIDE SEQUENCE [LARGE SCALE GENOMIC DNA]</scope>
</reference>
<dbReference type="OrthoDB" id="9800828at2"/>
<dbReference type="Pfam" id="PF01571">
    <property type="entry name" value="GCV_T"/>
    <property type="match status" value="1"/>
</dbReference>
<organism evidence="3 4">
    <name type="scientific">Neorhizobium galegae bv. officinalis</name>
    <dbReference type="NCBI Taxonomy" id="323656"/>
    <lineage>
        <taxon>Bacteria</taxon>
        <taxon>Pseudomonadati</taxon>
        <taxon>Pseudomonadota</taxon>
        <taxon>Alphaproteobacteria</taxon>
        <taxon>Hyphomicrobiales</taxon>
        <taxon>Rhizobiaceae</taxon>
        <taxon>Rhizobium/Agrobacterium group</taxon>
        <taxon>Neorhizobium</taxon>
    </lineage>
</organism>
<evidence type="ECO:0000259" key="2">
    <source>
        <dbReference type="Pfam" id="PF01571"/>
    </source>
</evidence>
<dbReference type="GO" id="GO:0008168">
    <property type="term" value="F:methyltransferase activity"/>
    <property type="evidence" value="ECO:0007669"/>
    <property type="project" value="UniProtKB-KW"/>
</dbReference>
<dbReference type="Proteomes" id="UP000046176">
    <property type="component" value="Unassembled WGS sequence"/>
</dbReference>
<dbReference type="InterPro" id="IPR006222">
    <property type="entry name" value="GCVT_N"/>
</dbReference>
<dbReference type="PANTHER" id="PTHR43757">
    <property type="entry name" value="AMINOMETHYLTRANSFERASE"/>
    <property type="match status" value="1"/>
</dbReference>
<feature type="binding site" evidence="1">
    <location>
        <position position="222"/>
    </location>
    <ligand>
        <name>substrate</name>
    </ligand>
</feature>
<keyword evidence="3" id="KW-0489">Methyltransferase</keyword>
<accession>A0A0T7FCT3</accession>
<protein>
    <submittedName>
        <fullName evidence="3">Aminomethyltransferase</fullName>
    </submittedName>
</protein>